<sequence length="66" mass="6931">MNDTPGPGWYRLFQKIALAIGLAAALLGFLIQNSAVWGAGLVILVHALIATVVIAVEDRCAANERG</sequence>
<proteinExistence type="predicted"/>
<reference evidence="2 3" key="1">
    <citation type="submission" date="2019-03" db="EMBL/GenBank/DDBJ databases">
        <title>Deep-cultivation of Planctomycetes and their phenomic and genomic characterization uncovers novel biology.</title>
        <authorList>
            <person name="Wiegand S."/>
            <person name="Jogler M."/>
            <person name="Boedeker C."/>
            <person name="Pinto D."/>
            <person name="Vollmers J."/>
            <person name="Rivas-Marin E."/>
            <person name="Kohn T."/>
            <person name="Peeters S.H."/>
            <person name="Heuer A."/>
            <person name="Rast P."/>
            <person name="Oberbeckmann S."/>
            <person name="Bunk B."/>
            <person name="Jeske O."/>
            <person name="Meyerdierks A."/>
            <person name="Storesund J.E."/>
            <person name="Kallscheuer N."/>
            <person name="Luecker S."/>
            <person name="Lage O.M."/>
            <person name="Pohl T."/>
            <person name="Merkel B.J."/>
            <person name="Hornburger P."/>
            <person name="Mueller R.-W."/>
            <person name="Bruemmer F."/>
            <person name="Labrenz M."/>
            <person name="Spormann A.M."/>
            <person name="Op den Camp H."/>
            <person name="Overmann J."/>
            <person name="Amann R."/>
            <person name="Jetten M.S.M."/>
            <person name="Mascher T."/>
            <person name="Medema M.H."/>
            <person name="Devos D.P."/>
            <person name="Kaster A.-K."/>
            <person name="Ovreas L."/>
            <person name="Rohde M."/>
            <person name="Galperin M.Y."/>
            <person name="Jogler C."/>
        </authorList>
    </citation>
    <scope>NUCLEOTIDE SEQUENCE [LARGE SCALE GENOMIC DNA]</scope>
    <source>
        <strain evidence="2 3">Enr13</strain>
    </source>
</reference>
<protein>
    <submittedName>
        <fullName evidence="2">Uncharacterized protein</fullName>
    </submittedName>
</protein>
<dbReference type="AlphaFoldDB" id="A0A518HHY4"/>
<evidence type="ECO:0000256" key="1">
    <source>
        <dbReference type="SAM" id="Phobius"/>
    </source>
</evidence>
<dbReference type="Proteomes" id="UP000319004">
    <property type="component" value="Chromosome"/>
</dbReference>
<name>A0A518HHY4_9BACT</name>
<organism evidence="2 3">
    <name type="scientific">Stieleria neptunia</name>
    <dbReference type="NCBI Taxonomy" id="2527979"/>
    <lineage>
        <taxon>Bacteria</taxon>
        <taxon>Pseudomonadati</taxon>
        <taxon>Planctomycetota</taxon>
        <taxon>Planctomycetia</taxon>
        <taxon>Pirellulales</taxon>
        <taxon>Pirellulaceae</taxon>
        <taxon>Stieleria</taxon>
    </lineage>
</organism>
<accession>A0A518HHY4</accession>
<dbReference type="RefSeq" id="WP_145384340.1">
    <property type="nucleotide sequence ID" value="NZ_CP037423.1"/>
</dbReference>
<evidence type="ECO:0000313" key="2">
    <source>
        <dbReference type="EMBL" id="QDV40461.1"/>
    </source>
</evidence>
<keyword evidence="1" id="KW-0472">Membrane</keyword>
<dbReference type="KEGG" id="snep:Enr13x_02670"/>
<feature type="transmembrane region" description="Helical" evidence="1">
    <location>
        <begin position="37"/>
        <end position="56"/>
    </location>
</feature>
<keyword evidence="3" id="KW-1185">Reference proteome</keyword>
<keyword evidence="1" id="KW-1133">Transmembrane helix</keyword>
<evidence type="ECO:0000313" key="3">
    <source>
        <dbReference type="Proteomes" id="UP000319004"/>
    </source>
</evidence>
<dbReference type="OrthoDB" id="9897389at2"/>
<feature type="transmembrane region" description="Helical" evidence="1">
    <location>
        <begin position="12"/>
        <end position="31"/>
    </location>
</feature>
<dbReference type="EMBL" id="CP037423">
    <property type="protein sequence ID" value="QDV40461.1"/>
    <property type="molecule type" value="Genomic_DNA"/>
</dbReference>
<gene>
    <name evidence="2" type="ORF">Enr13x_02670</name>
</gene>
<keyword evidence="1" id="KW-0812">Transmembrane</keyword>